<keyword evidence="2 5" id="KW-0690">Ribosome biogenesis</keyword>
<evidence type="ECO:0000259" key="6">
    <source>
        <dbReference type="Pfam" id="PF01782"/>
    </source>
</evidence>
<evidence type="ECO:0000256" key="2">
    <source>
        <dbReference type="ARBA" id="ARBA00022517"/>
    </source>
</evidence>
<dbReference type="GO" id="GO:0043022">
    <property type="term" value="F:ribosome binding"/>
    <property type="evidence" value="ECO:0007669"/>
    <property type="project" value="InterPro"/>
</dbReference>
<dbReference type="Proteomes" id="UP000295097">
    <property type="component" value="Unassembled WGS sequence"/>
</dbReference>
<evidence type="ECO:0000259" key="7">
    <source>
        <dbReference type="Pfam" id="PF05239"/>
    </source>
</evidence>
<dbReference type="AlphaFoldDB" id="A0A4R3NXB2"/>
<comment type="subcellular location">
    <subcellularLocation>
        <location evidence="5">Cytoplasm</location>
    </subcellularLocation>
</comment>
<dbReference type="InterPro" id="IPR027275">
    <property type="entry name" value="PRC-brl_dom"/>
</dbReference>
<dbReference type="PANTHER" id="PTHR33692">
    <property type="entry name" value="RIBOSOME MATURATION FACTOR RIMM"/>
    <property type="match status" value="1"/>
</dbReference>
<evidence type="ECO:0000256" key="5">
    <source>
        <dbReference type="HAMAP-Rule" id="MF_00014"/>
    </source>
</evidence>
<dbReference type="HAMAP" id="MF_00014">
    <property type="entry name" value="Ribosome_mat_RimM"/>
    <property type="match status" value="1"/>
</dbReference>
<feature type="domain" description="PRC-barrel" evidence="7">
    <location>
        <begin position="98"/>
        <end position="169"/>
    </location>
</feature>
<comment type="similarity">
    <text evidence="5">Belongs to the RimM family.</text>
</comment>
<dbReference type="GO" id="GO:0005840">
    <property type="term" value="C:ribosome"/>
    <property type="evidence" value="ECO:0007669"/>
    <property type="project" value="InterPro"/>
</dbReference>
<dbReference type="InterPro" id="IPR036976">
    <property type="entry name" value="RimM_N_sf"/>
</dbReference>
<keyword evidence="3 5" id="KW-0698">rRNA processing</keyword>
<sequence length="189" mass="20786">MAKLNDPVLMATIGAAQGLRGDVRVRCFTANPLSVGDYGNLHAEDGTTFEILEVRPGKNNMIVIRFRGVNDRNAAEALRGLNLYIERENLPDEELDDEEYFYADLEGLEVFDQDGKSYGSVSAIFDFGAGDLLELKGPGRRPVLIPFNENAILEVDFSERHILVDPIAAGLIDEGRDDDGPDFPTPGED</sequence>
<evidence type="ECO:0000256" key="3">
    <source>
        <dbReference type="ARBA" id="ARBA00022552"/>
    </source>
</evidence>
<dbReference type="Pfam" id="PF01782">
    <property type="entry name" value="RimM"/>
    <property type="match status" value="1"/>
</dbReference>
<dbReference type="OrthoDB" id="9788191at2"/>
<dbReference type="Gene3D" id="2.40.30.60">
    <property type="entry name" value="RimM"/>
    <property type="match status" value="1"/>
</dbReference>
<accession>A0A4R3NXB2</accession>
<dbReference type="NCBIfam" id="TIGR02273">
    <property type="entry name" value="16S_RimM"/>
    <property type="match status" value="1"/>
</dbReference>
<dbReference type="Pfam" id="PF05239">
    <property type="entry name" value="PRC"/>
    <property type="match status" value="1"/>
</dbReference>
<dbReference type="GO" id="GO:0042274">
    <property type="term" value="P:ribosomal small subunit biogenesis"/>
    <property type="evidence" value="ECO:0007669"/>
    <property type="project" value="UniProtKB-UniRule"/>
</dbReference>
<dbReference type="GO" id="GO:0006364">
    <property type="term" value="P:rRNA processing"/>
    <property type="evidence" value="ECO:0007669"/>
    <property type="project" value="UniProtKB-UniRule"/>
</dbReference>
<dbReference type="RefSeq" id="WP_132308559.1">
    <property type="nucleotide sequence ID" value="NZ_SMAR01000003.1"/>
</dbReference>
<name>A0A4R3NXB2_9HYPH</name>
<comment type="subunit">
    <text evidence="5">Binds ribosomal protein uS19.</text>
</comment>
<gene>
    <name evidence="5" type="primary">rimM</name>
    <name evidence="8" type="ORF">EDC90_1003126</name>
</gene>
<dbReference type="Gene3D" id="2.30.30.240">
    <property type="entry name" value="PRC-barrel domain"/>
    <property type="match status" value="1"/>
</dbReference>
<evidence type="ECO:0000313" key="9">
    <source>
        <dbReference type="Proteomes" id="UP000295097"/>
    </source>
</evidence>
<keyword evidence="1 5" id="KW-0963">Cytoplasm</keyword>
<comment type="caution">
    <text evidence="8">The sequence shown here is derived from an EMBL/GenBank/DDBJ whole genome shotgun (WGS) entry which is preliminary data.</text>
</comment>
<keyword evidence="9" id="KW-1185">Reference proteome</keyword>
<comment type="function">
    <text evidence="5">An accessory protein needed during the final step in the assembly of 30S ribosomal subunit, possibly for assembly of the head region. Essential for efficient processing of 16S rRNA. May be needed both before and after RbfA during the maturation of 16S rRNA. It has affinity for free ribosomal 30S subunits but not for 70S ribosomes.</text>
</comment>
<dbReference type="EMBL" id="SMAR01000003">
    <property type="protein sequence ID" value="TCT43116.1"/>
    <property type="molecule type" value="Genomic_DNA"/>
</dbReference>
<organism evidence="8 9">
    <name type="scientific">Martelella mediterranea</name>
    <dbReference type="NCBI Taxonomy" id="293089"/>
    <lineage>
        <taxon>Bacteria</taxon>
        <taxon>Pseudomonadati</taxon>
        <taxon>Pseudomonadota</taxon>
        <taxon>Alphaproteobacteria</taxon>
        <taxon>Hyphomicrobiales</taxon>
        <taxon>Aurantimonadaceae</taxon>
        <taxon>Martelella</taxon>
    </lineage>
</organism>
<dbReference type="InterPro" id="IPR002676">
    <property type="entry name" value="RimM_N"/>
</dbReference>
<evidence type="ECO:0000256" key="4">
    <source>
        <dbReference type="ARBA" id="ARBA00023186"/>
    </source>
</evidence>
<dbReference type="InterPro" id="IPR011033">
    <property type="entry name" value="PRC_barrel-like_sf"/>
</dbReference>
<dbReference type="PANTHER" id="PTHR33692:SF1">
    <property type="entry name" value="RIBOSOME MATURATION FACTOR RIMM"/>
    <property type="match status" value="1"/>
</dbReference>
<keyword evidence="4 5" id="KW-0143">Chaperone</keyword>
<dbReference type="SUPFAM" id="SSF50447">
    <property type="entry name" value="Translation proteins"/>
    <property type="match status" value="1"/>
</dbReference>
<dbReference type="SUPFAM" id="SSF50346">
    <property type="entry name" value="PRC-barrel domain"/>
    <property type="match status" value="1"/>
</dbReference>
<comment type="domain">
    <text evidence="5">The PRC barrel domain binds ribosomal protein uS19.</text>
</comment>
<dbReference type="InterPro" id="IPR011961">
    <property type="entry name" value="RimM"/>
</dbReference>
<evidence type="ECO:0000313" key="8">
    <source>
        <dbReference type="EMBL" id="TCT43116.1"/>
    </source>
</evidence>
<protein>
    <recommendedName>
        <fullName evidence="5">Ribosome maturation factor RimM</fullName>
    </recommendedName>
</protein>
<evidence type="ECO:0000256" key="1">
    <source>
        <dbReference type="ARBA" id="ARBA00022490"/>
    </source>
</evidence>
<feature type="domain" description="RimM N-terminal" evidence="6">
    <location>
        <begin position="10"/>
        <end position="88"/>
    </location>
</feature>
<dbReference type="GO" id="GO:0005737">
    <property type="term" value="C:cytoplasm"/>
    <property type="evidence" value="ECO:0007669"/>
    <property type="project" value="UniProtKB-SubCell"/>
</dbReference>
<reference evidence="8 9" key="1">
    <citation type="submission" date="2019-03" db="EMBL/GenBank/DDBJ databases">
        <title>Freshwater and sediment microbial communities from various areas in North America, analyzing microbe dynamics in response to fracking.</title>
        <authorList>
            <person name="Lamendella R."/>
        </authorList>
    </citation>
    <scope>NUCLEOTIDE SEQUENCE [LARGE SCALE GENOMIC DNA]</scope>
    <source>
        <strain evidence="8 9">175.2</strain>
    </source>
</reference>
<proteinExistence type="inferred from homology"/>
<dbReference type="InterPro" id="IPR009000">
    <property type="entry name" value="Transl_B-barrel_sf"/>
</dbReference>